<evidence type="ECO:0000313" key="2">
    <source>
        <dbReference type="Proteomes" id="UP000178735"/>
    </source>
</evidence>
<comment type="caution">
    <text evidence="1">The sequence shown here is derived from an EMBL/GenBank/DDBJ whole genome shotgun (WGS) entry which is preliminary data.</text>
</comment>
<organism evidence="1 2">
    <name type="scientific">Candidatus Wallbacteria bacterium GWC2_49_35</name>
    <dbReference type="NCBI Taxonomy" id="1817813"/>
    <lineage>
        <taxon>Bacteria</taxon>
        <taxon>Candidatus Walliibacteriota</taxon>
    </lineage>
</organism>
<reference evidence="1 2" key="1">
    <citation type="journal article" date="2016" name="Nat. Commun.">
        <title>Thousands of microbial genomes shed light on interconnected biogeochemical processes in an aquifer system.</title>
        <authorList>
            <person name="Anantharaman K."/>
            <person name="Brown C.T."/>
            <person name="Hug L.A."/>
            <person name="Sharon I."/>
            <person name="Castelle C.J."/>
            <person name="Probst A.J."/>
            <person name="Thomas B.C."/>
            <person name="Singh A."/>
            <person name="Wilkins M.J."/>
            <person name="Karaoz U."/>
            <person name="Brodie E.L."/>
            <person name="Williams K.H."/>
            <person name="Hubbard S.S."/>
            <person name="Banfield J.F."/>
        </authorList>
    </citation>
    <scope>NUCLEOTIDE SEQUENCE [LARGE SCALE GENOMIC DNA]</scope>
</reference>
<name>A0A1F7WVE2_9BACT</name>
<dbReference type="Proteomes" id="UP000178735">
    <property type="component" value="Unassembled WGS sequence"/>
</dbReference>
<proteinExistence type="predicted"/>
<sequence>MDLDKKIFPTAEIMRVIDKLKKAEALSLIRPLAENNQYLMCSYAGTGVISPKWSVKIYAYSKNKKGHSMICTDTEVLNCFMADNFDFKPPALKLLKIDDAGWGFPLCGVMVGVTDEAVIHTDVVPVEFFQGENFAAKKYLKEYTERGLRLIGEKFGATPATHRVEICTGFVNKMLRDELRKLGFHVRVIEVKGMLQDGLEERFRQYVHTELATDIYYDPKEIARTDLPRKFNAVLEFGKKHFPLKLKTGWKSIGESPVS</sequence>
<gene>
    <name evidence="1" type="ORF">A2008_09645</name>
</gene>
<accession>A0A1F7WVE2</accession>
<protein>
    <submittedName>
        <fullName evidence="1">Uncharacterized protein</fullName>
    </submittedName>
</protein>
<dbReference type="AlphaFoldDB" id="A0A1F7WVE2"/>
<dbReference type="EMBL" id="MGFH01000054">
    <property type="protein sequence ID" value="OGM06710.1"/>
    <property type="molecule type" value="Genomic_DNA"/>
</dbReference>
<evidence type="ECO:0000313" key="1">
    <source>
        <dbReference type="EMBL" id="OGM06710.1"/>
    </source>
</evidence>
<dbReference type="STRING" id="1817813.A2008_09645"/>